<evidence type="ECO:0000313" key="3">
    <source>
        <dbReference type="Proteomes" id="UP000291236"/>
    </source>
</evidence>
<evidence type="ECO:0000256" key="1">
    <source>
        <dbReference type="SAM" id="SignalP"/>
    </source>
</evidence>
<dbReference type="EMBL" id="AP019368">
    <property type="protein sequence ID" value="BBH53810.1"/>
    <property type="molecule type" value="Genomic_DNA"/>
</dbReference>
<dbReference type="KEGG" id="sbf:JCM31447_22600"/>
<proteinExistence type="predicted"/>
<gene>
    <name evidence="2" type="ORF">JCM31447_22600</name>
</gene>
<keyword evidence="3" id="KW-1185">Reference proteome</keyword>
<dbReference type="AlphaFoldDB" id="A0A4P2VNY4"/>
<name>A0A4P2VNY4_FLUSA</name>
<dbReference type="RefSeq" id="WP_172603904.1">
    <property type="nucleotide sequence ID" value="NZ_AP019368.1"/>
</dbReference>
<protein>
    <submittedName>
        <fullName evidence="2">Uncharacterized protein</fullName>
    </submittedName>
</protein>
<dbReference type="Proteomes" id="UP000291236">
    <property type="component" value="Chromosome"/>
</dbReference>
<evidence type="ECO:0000313" key="2">
    <source>
        <dbReference type="EMBL" id="BBH53810.1"/>
    </source>
</evidence>
<feature type="signal peptide" evidence="1">
    <location>
        <begin position="1"/>
        <end position="22"/>
    </location>
</feature>
<keyword evidence="1" id="KW-0732">Signal</keyword>
<feature type="chain" id="PRO_5020218338" evidence="1">
    <location>
        <begin position="23"/>
        <end position="54"/>
    </location>
</feature>
<reference evidence="2 3" key="1">
    <citation type="submission" date="2018-12" db="EMBL/GenBank/DDBJ databases">
        <title>Rubrispira sanarue gen. nov., sp., nov., a member of the order Silvanigrellales, isolated from a brackish lake in Hamamatsu Japan.</title>
        <authorList>
            <person name="Maejima Y."/>
            <person name="Iino T."/>
            <person name="Muraguchi Y."/>
            <person name="Fukuda K."/>
            <person name="Nojiri H."/>
            <person name="Ohkuma M."/>
            <person name="Moriuchi R."/>
            <person name="Dohra H."/>
            <person name="Kimbara K."/>
            <person name="Shintani M."/>
        </authorList>
    </citation>
    <scope>NUCLEOTIDE SEQUENCE [LARGE SCALE GENOMIC DNA]</scope>
    <source>
        <strain evidence="2 3">RF1110005</strain>
    </source>
</reference>
<accession>A0A4P2VNY4</accession>
<organism evidence="2 3">
    <name type="scientific">Fluviispira sanaruensis</name>
    <dbReference type="NCBI Taxonomy" id="2493639"/>
    <lineage>
        <taxon>Bacteria</taxon>
        <taxon>Pseudomonadati</taxon>
        <taxon>Bdellovibrionota</taxon>
        <taxon>Oligoflexia</taxon>
        <taxon>Silvanigrellales</taxon>
        <taxon>Silvanigrellaceae</taxon>
        <taxon>Fluviispira</taxon>
    </lineage>
</organism>
<sequence length="54" mass="5878">MFINTKCTLFFSSLFLSNIALAGGPNIVNHCAFKGVNHPENANGVMFDEECQNA</sequence>